<dbReference type="EMBL" id="CP025791">
    <property type="protein sequence ID" value="AUP80249.1"/>
    <property type="molecule type" value="Genomic_DNA"/>
</dbReference>
<evidence type="ECO:0000256" key="3">
    <source>
        <dbReference type="ARBA" id="ARBA00004799"/>
    </source>
</evidence>
<sequence length="405" mass="45320">MTYQDTLNWMFSQLPMYQREGKVAYKADLSNTLILAEHLNNPEQNFKSIHVAGTNGKGSTSHMLASILQEAGYKVGLYTSPHLKDFRERIRVNGKVVSEQFVTGFVKRNKAFFESNALSFFEMTVGMAFEYFSSEKVDIAVIEVGLGGRLDSTNIITPEVSVITNIGIDHTKFLGNTLEAIAFEKGGIIKPNVPIVIGETQKETLPVFKDLANKNEAKIIFADQEVDKTYKSDMLGTYQTKNIKTVIQAIKELRAKGFVVSEQNLQQGLLKTVKNTGLLGRWQIINEKPKVVCDTGHNREGLSLVVDQIINEDYNRLHIVFGVVNDKDLTSIIDLLPKKATYYFCKPDIARGLNANELKRVFNEYGLQGESYNSVNEAYKVALKNSDESDFIFIGGSTFVVAEII</sequence>
<dbReference type="GO" id="GO:0005524">
    <property type="term" value="F:ATP binding"/>
    <property type="evidence" value="ECO:0007669"/>
    <property type="project" value="UniProtKB-KW"/>
</dbReference>
<dbReference type="GO" id="GO:0005737">
    <property type="term" value="C:cytoplasm"/>
    <property type="evidence" value="ECO:0007669"/>
    <property type="project" value="TreeGrafter"/>
</dbReference>
<dbReference type="InterPro" id="IPR013221">
    <property type="entry name" value="Mur_ligase_cen"/>
</dbReference>
<dbReference type="EC" id="6.3.2.17" evidence="7"/>
<dbReference type="InterPro" id="IPR004101">
    <property type="entry name" value="Mur_ligase_C"/>
</dbReference>
<dbReference type="NCBIfam" id="TIGR01499">
    <property type="entry name" value="folC"/>
    <property type="match status" value="1"/>
</dbReference>
<dbReference type="InterPro" id="IPR036565">
    <property type="entry name" value="Mur-like_cat_sf"/>
</dbReference>
<keyword evidence="11" id="KW-0547">Nucleotide-binding</keyword>
<comment type="pathway">
    <text evidence="3">Cofactor biosynthesis; tetrahydrofolate biosynthesis; 7,8-dihydrofolate from 2-amino-4-hydroxy-6-hydroxymethyl-7,8-dihydropteridine diphosphate and 4-aminobenzoate: step 2/2.</text>
</comment>
<evidence type="ECO:0000256" key="4">
    <source>
        <dbReference type="ARBA" id="ARBA00005150"/>
    </source>
</evidence>
<evidence type="ECO:0000259" key="22">
    <source>
        <dbReference type="Pfam" id="PF02875"/>
    </source>
</evidence>
<keyword evidence="14" id="KW-0289">Folate biosynthesis</keyword>
<evidence type="ECO:0000256" key="8">
    <source>
        <dbReference type="ARBA" id="ARBA00019357"/>
    </source>
</evidence>
<evidence type="ECO:0000256" key="11">
    <source>
        <dbReference type="ARBA" id="ARBA00022741"/>
    </source>
</evidence>
<dbReference type="InterPro" id="IPR036615">
    <property type="entry name" value="Mur_ligase_C_dom_sf"/>
</dbReference>
<dbReference type="Gene3D" id="3.40.1190.10">
    <property type="entry name" value="Mur-like, catalytic domain"/>
    <property type="match status" value="1"/>
</dbReference>
<comment type="catalytic activity">
    <reaction evidence="20">
        <text>(6R)-5,10-methylenetetrahydrofolyl-(gamma-L-Glu)(n) + L-glutamate + ATP = (6R)-5,10-methylenetetrahydrofolyl-(gamma-L-Glu)(n+1) + ADP + phosphate + H(+)</text>
        <dbReference type="Rhea" id="RHEA:51912"/>
        <dbReference type="Rhea" id="RHEA-COMP:13257"/>
        <dbReference type="Rhea" id="RHEA-COMP:13258"/>
        <dbReference type="ChEBI" id="CHEBI:15378"/>
        <dbReference type="ChEBI" id="CHEBI:29985"/>
        <dbReference type="ChEBI" id="CHEBI:30616"/>
        <dbReference type="ChEBI" id="CHEBI:43474"/>
        <dbReference type="ChEBI" id="CHEBI:136572"/>
        <dbReference type="ChEBI" id="CHEBI:456216"/>
        <dbReference type="EC" id="6.3.2.17"/>
    </reaction>
</comment>
<dbReference type="Pfam" id="PF02875">
    <property type="entry name" value="Mur_ligase_C"/>
    <property type="match status" value="1"/>
</dbReference>
<dbReference type="GO" id="GO:0004326">
    <property type="term" value="F:tetrahydrofolylpolyglutamate synthase activity"/>
    <property type="evidence" value="ECO:0007669"/>
    <property type="project" value="UniProtKB-EC"/>
</dbReference>
<evidence type="ECO:0000313" key="24">
    <source>
        <dbReference type="EMBL" id="AUP80249.1"/>
    </source>
</evidence>
<feature type="domain" description="Mur ligase central" evidence="23">
    <location>
        <begin position="51"/>
        <end position="243"/>
    </location>
</feature>
<evidence type="ECO:0000256" key="21">
    <source>
        <dbReference type="ARBA" id="ARBA00049161"/>
    </source>
</evidence>
<comment type="function">
    <text evidence="2">Functions in two distinct reactions of the de novo folate biosynthetic pathway. Catalyzes the addition of a glutamate residue to dihydropteroate (7,8-dihydropteroate or H2Pte) to form dihydrofolate (7,8-dihydrofolate monoglutamate or H2Pte-Glu). Also catalyzes successive additions of L-glutamate to tetrahydrofolate or 10-formyltetrahydrofolate or 5,10-methylenetetrahydrofolate, leading to folylpolyglutamate derivatives.</text>
</comment>
<evidence type="ECO:0000256" key="10">
    <source>
        <dbReference type="ARBA" id="ARBA00022723"/>
    </source>
</evidence>
<organism evidence="24 25">
    <name type="scientific">Flavivirga eckloniae</name>
    <dbReference type="NCBI Taxonomy" id="1803846"/>
    <lineage>
        <taxon>Bacteria</taxon>
        <taxon>Pseudomonadati</taxon>
        <taxon>Bacteroidota</taxon>
        <taxon>Flavobacteriia</taxon>
        <taxon>Flavobacteriales</taxon>
        <taxon>Flavobacteriaceae</taxon>
        <taxon>Flavivirga</taxon>
    </lineage>
</organism>
<dbReference type="GO" id="GO:0008841">
    <property type="term" value="F:dihydrofolate synthase activity"/>
    <property type="evidence" value="ECO:0007669"/>
    <property type="project" value="UniProtKB-EC"/>
</dbReference>
<dbReference type="InterPro" id="IPR018109">
    <property type="entry name" value="Folylpolyglutamate_synth_CS"/>
</dbReference>
<dbReference type="FunFam" id="3.40.1190.10:FF:000011">
    <property type="entry name" value="Folylpolyglutamate synthase/dihydrofolate synthase"/>
    <property type="match status" value="1"/>
</dbReference>
<evidence type="ECO:0000256" key="6">
    <source>
        <dbReference type="ARBA" id="ARBA00013023"/>
    </source>
</evidence>
<dbReference type="PANTHER" id="PTHR11136:SF0">
    <property type="entry name" value="DIHYDROFOLATE SYNTHETASE-RELATED"/>
    <property type="match status" value="1"/>
</dbReference>
<reference evidence="24 25" key="1">
    <citation type="submission" date="2018-01" db="EMBL/GenBank/DDBJ databases">
        <title>Complete genome sequence of Flavivirga eckloniae ECD14 isolated from seaweed Ecklonia cava.</title>
        <authorList>
            <person name="Lee J.H."/>
            <person name="Baik K.S."/>
            <person name="Seong C.N."/>
        </authorList>
    </citation>
    <scope>NUCLEOTIDE SEQUENCE [LARGE SCALE GENOMIC DNA]</scope>
    <source>
        <strain evidence="24 25">ECD14</strain>
    </source>
</reference>
<keyword evidence="25" id="KW-1185">Reference proteome</keyword>
<evidence type="ECO:0000256" key="2">
    <source>
        <dbReference type="ARBA" id="ARBA00002714"/>
    </source>
</evidence>
<evidence type="ECO:0000256" key="9">
    <source>
        <dbReference type="ARBA" id="ARBA00022598"/>
    </source>
</evidence>
<dbReference type="AlphaFoldDB" id="A0A2K9PT81"/>
<evidence type="ECO:0000256" key="16">
    <source>
        <dbReference type="ARBA" id="ARBA00030592"/>
    </source>
</evidence>
<dbReference type="Proteomes" id="UP000235826">
    <property type="component" value="Chromosome"/>
</dbReference>
<dbReference type="SUPFAM" id="SSF53244">
    <property type="entry name" value="MurD-like peptide ligases, peptide-binding domain"/>
    <property type="match status" value="1"/>
</dbReference>
<dbReference type="PROSITE" id="PS01012">
    <property type="entry name" value="FOLYLPOLYGLU_SYNT_2"/>
    <property type="match status" value="1"/>
</dbReference>
<evidence type="ECO:0000256" key="12">
    <source>
        <dbReference type="ARBA" id="ARBA00022840"/>
    </source>
</evidence>
<evidence type="ECO:0000256" key="17">
    <source>
        <dbReference type="ARBA" id="ARBA00032510"/>
    </source>
</evidence>
<keyword evidence="12" id="KW-0067">ATP-binding</keyword>
<proteinExistence type="inferred from homology"/>
<dbReference type="Gene3D" id="3.90.190.20">
    <property type="entry name" value="Mur ligase, C-terminal domain"/>
    <property type="match status" value="1"/>
</dbReference>
<dbReference type="PIRSF" id="PIRSF001563">
    <property type="entry name" value="Folylpolyglu_synth"/>
    <property type="match status" value="1"/>
</dbReference>
<evidence type="ECO:0000256" key="20">
    <source>
        <dbReference type="ARBA" id="ARBA00049035"/>
    </source>
</evidence>
<comment type="catalytic activity">
    <reaction evidence="18">
        <text>(6S)-5,6,7,8-tetrahydrofolyl-(gamma-L-Glu)(n) + L-glutamate + ATP = (6S)-5,6,7,8-tetrahydrofolyl-(gamma-L-Glu)(n+1) + ADP + phosphate + H(+)</text>
        <dbReference type="Rhea" id="RHEA:10580"/>
        <dbReference type="Rhea" id="RHEA-COMP:14738"/>
        <dbReference type="Rhea" id="RHEA-COMP:14740"/>
        <dbReference type="ChEBI" id="CHEBI:15378"/>
        <dbReference type="ChEBI" id="CHEBI:29985"/>
        <dbReference type="ChEBI" id="CHEBI:30616"/>
        <dbReference type="ChEBI" id="CHEBI:43474"/>
        <dbReference type="ChEBI" id="CHEBI:141005"/>
        <dbReference type="ChEBI" id="CHEBI:456216"/>
        <dbReference type="EC" id="6.3.2.17"/>
    </reaction>
</comment>
<dbReference type="Pfam" id="PF08245">
    <property type="entry name" value="Mur_ligase_M"/>
    <property type="match status" value="1"/>
</dbReference>
<comment type="catalytic activity">
    <reaction evidence="19">
        <text>10-formyltetrahydrofolyl-(gamma-L-Glu)(n) + L-glutamate + ATP = 10-formyltetrahydrofolyl-(gamma-L-Glu)(n+1) + ADP + phosphate + H(+)</text>
        <dbReference type="Rhea" id="RHEA:51904"/>
        <dbReference type="Rhea" id="RHEA-COMP:13088"/>
        <dbReference type="Rhea" id="RHEA-COMP:14300"/>
        <dbReference type="ChEBI" id="CHEBI:15378"/>
        <dbReference type="ChEBI" id="CHEBI:29985"/>
        <dbReference type="ChEBI" id="CHEBI:30616"/>
        <dbReference type="ChEBI" id="CHEBI:43474"/>
        <dbReference type="ChEBI" id="CHEBI:134413"/>
        <dbReference type="ChEBI" id="CHEBI:456216"/>
        <dbReference type="EC" id="6.3.2.17"/>
    </reaction>
</comment>
<dbReference type="GO" id="GO:0046872">
    <property type="term" value="F:metal ion binding"/>
    <property type="evidence" value="ECO:0007669"/>
    <property type="project" value="UniProtKB-KW"/>
</dbReference>
<evidence type="ECO:0000256" key="15">
    <source>
        <dbReference type="ARBA" id="ARBA00030048"/>
    </source>
</evidence>
<evidence type="ECO:0000313" key="25">
    <source>
        <dbReference type="Proteomes" id="UP000235826"/>
    </source>
</evidence>
<evidence type="ECO:0000256" key="14">
    <source>
        <dbReference type="ARBA" id="ARBA00022909"/>
    </source>
</evidence>
<comment type="catalytic activity">
    <reaction evidence="21">
        <text>7,8-dihydropteroate + L-glutamate + ATP = 7,8-dihydrofolate + ADP + phosphate + H(+)</text>
        <dbReference type="Rhea" id="RHEA:23584"/>
        <dbReference type="ChEBI" id="CHEBI:15378"/>
        <dbReference type="ChEBI" id="CHEBI:17839"/>
        <dbReference type="ChEBI" id="CHEBI:29985"/>
        <dbReference type="ChEBI" id="CHEBI:30616"/>
        <dbReference type="ChEBI" id="CHEBI:43474"/>
        <dbReference type="ChEBI" id="CHEBI:57451"/>
        <dbReference type="ChEBI" id="CHEBI:456216"/>
        <dbReference type="EC" id="6.3.2.12"/>
    </reaction>
</comment>
<dbReference type="SUPFAM" id="SSF53623">
    <property type="entry name" value="MurD-like peptide ligases, catalytic domain"/>
    <property type="match status" value="1"/>
</dbReference>
<dbReference type="EC" id="6.3.2.12" evidence="6"/>
<comment type="pathway">
    <text evidence="4">Cofactor biosynthesis; tetrahydrofolylpolyglutamate biosynthesis.</text>
</comment>
<evidence type="ECO:0000256" key="13">
    <source>
        <dbReference type="ARBA" id="ARBA00022842"/>
    </source>
</evidence>
<accession>A0A2K9PT81</accession>
<protein>
    <recommendedName>
        <fullName evidence="8">Dihydrofolate synthase/folylpolyglutamate synthase</fullName>
        <ecNumber evidence="6">6.3.2.12</ecNumber>
        <ecNumber evidence="7">6.3.2.17</ecNumber>
    </recommendedName>
    <alternativeName>
        <fullName evidence="17">Folylpoly-gamma-glutamate synthetase-dihydrofolate synthetase</fullName>
    </alternativeName>
    <alternativeName>
        <fullName evidence="15">Folylpolyglutamate synthetase</fullName>
    </alternativeName>
    <alternativeName>
        <fullName evidence="16">Tetrahydrofolylpolyglutamate synthase</fullName>
    </alternativeName>
</protein>
<keyword evidence="13" id="KW-0460">Magnesium</keyword>
<dbReference type="PROSITE" id="PS01011">
    <property type="entry name" value="FOLYLPOLYGLU_SYNT_1"/>
    <property type="match status" value="1"/>
</dbReference>
<dbReference type="RefSeq" id="WP_102756901.1">
    <property type="nucleotide sequence ID" value="NZ_CP025791.1"/>
</dbReference>
<evidence type="ECO:0000256" key="19">
    <source>
        <dbReference type="ARBA" id="ARBA00047808"/>
    </source>
</evidence>
<evidence type="ECO:0000259" key="23">
    <source>
        <dbReference type="Pfam" id="PF08245"/>
    </source>
</evidence>
<evidence type="ECO:0000256" key="1">
    <source>
        <dbReference type="ARBA" id="ARBA00001946"/>
    </source>
</evidence>
<dbReference type="KEGG" id="fek:C1H87_16655"/>
<evidence type="ECO:0000256" key="18">
    <source>
        <dbReference type="ARBA" id="ARBA00047493"/>
    </source>
</evidence>
<comment type="cofactor">
    <cofactor evidence="1">
        <name>Mg(2+)</name>
        <dbReference type="ChEBI" id="CHEBI:18420"/>
    </cofactor>
</comment>
<dbReference type="GO" id="GO:0046656">
    <property type="term" value="P:folic acid biosynthetic process"/>
    <property type="evidence" value="ECO:0007669"/>
    <property type="project" value="UniProtKB-KW"/>
</dbReference>
<dbReference type="OrthoDB" id="9809356at2"/>
<dbReference type="PANTHER" id="PTHR11136">
    <property type="entry name" value="FOLYLPOLYGLUTAMATE SYNTHASE-RELATED"/>
    <property type="match status" value="1"/>
</dbReference>
<evidence type="ECO:0000256" key="5">
    <source>
        <dbReference type="ARBA" id="ARBA00008276"/>
    </source>
</evidence>
<evidence type="ECO:0000256" key="7">
    <source>
        <dbReference type="ARBA" id="ARBA00013025"/>
    </source>
</evidence>
<feature type="domain" description="Mur ligase C-terminal" evidence="22">
    <location>
        <begin position="280"/>
        <end position="397"/>
    </location>
</feature>
<dbReference type="InterPro" id="IPR001645">
    <property type="entry name" value="Folylpolyglutamate_synth"/>
</dbReference>
<name>A0A2K9PT81_9FLAO</name>
<gene>
    <name evidence="24" type="ORF">C1H87_16655</name>
</gene>
<keyword evidence="9" id="KW-0436">Ligase</keyword>
<keyword evidence="10" id="KW-0479">Metal-binding</keyword>
<comment type="similarity">
    <text evidence="5">Belongs to the folylpolyglutamate synthase family.</text>
</comment>